<gene>
    <name evidence="3" type="ORF">CIK64_15290</name>
</gene>
<comment type="caution">
    <text evidence="3">The sequence shown here is derived from an EMBL/GenBank/DDBJ whole genome shotgun (WGS) entry which is preliminary data.</text>
</comment>
<feature type="domain" description="MobA/VirD2-like nuclease" evidence="2">
    <location>
        <begin position="68"/>
        <end position="190"/>
    </location>
</feature>
<sequence length="534" mass="58824">MMPNITRGGKMPGLTMYLAGPGRANEHTNPHIVAGCDHVTVMVDAGVELSHDDALDIARTLDQPRKAFGTQVTSPVKAWNEEIQKKETVGRKDSHVWHCSLSLREDEGTLSDQAWETIANEFAGRMGFIDPDGAKSSRWVAIHHGPSKNGNDHIHLVMQMVTEDGSKARVHNDFDRAQKICGQLEKEFGLALTEGRETGQVLAAEKPGEKRRAEREDAPWVDKIELRRRLRAALANSTSEANFVARVYQAGVIIRPRFAQGRTNEVTGYSVALPAPAGSNRDPLFYAPSKLDKSLSLPNVRAALGTYSNGDPQALGTWQEHHQSTRTAEKPRAGAMSKDLWSKVRTGDVTHADLARIFAAGSMKYERESPGPLAQMSEHHGQVAVNPPAYGYMGRQMDRALSKNPVESWSALLMQAARLSQIMAENQFGGNRPRLGAVNTALATVVVAEAQQRLDEQTARADARATQSTEAEPVKTETELPGYMSPSEFADLKSALQKRPRLSPTTGTNTPHERPEHLRRPPDPQREQSNDREQ</sequence>
<name>A0A2A3Z1K1_BREAU</name>
<evidence type="ECO:0000259" key="2">
    <source>
        <dbReference type="Pfam" id="PF03432"/>
    </source>
</evidence>
<dbReference type="Proteomes" id="UP000217564">
    <property type="component" value="Unassembled WGS sequence"/>
</dbReference>
<accession>A0A2A3Z1K1</accession>
<proteinExistence type="predicted"/>
<evidence type="ECO:0000313" key="3">
    <source>
        <dbReference type="EMBL" id="PCC45500.1"/>
    </source>
</evidence>
<evidence type="ECO:0000313" key="4">
    <source>
        <dbReference type="Proteomes" id="UP000217564"/>
    </source>
</evidence>
<evidence type="ECO:0000256" key="1">
    <source>
        <dbReference type="SAM" id="MobiDB-lite"/>
    </source>
</evidence>
<feature type="region of interest" description="Disordered" evidence="1">
    <location>
        <begin position="457"/>
        <end position="534"/>
    </location>
</feature>
<dbReference type="InterPro" id="IPR005094">
    <property type="entry name" value="Endonuclease_MobA/VirD2"/>
</dbReference>
<feature type="compositionally biased region" description="Basic and acidic residues" evidence="1">
    <location>
        <begin position="511"/>
        <end position="534"/>
    </location>
</feature>
<dbReference type="EMBL" id="NRGP01000023">
    <property type="protein sequence ID" value="PCC45500.1"/>
    <property type="molecule type" value="Genomic_DNA"/>
</dbReference>
<organism evidence="3 4">
    <name type="scientific">Brevibacterium aurantiacum</name>
    <dbReference type="NCBI Taxonomy" id="273384"/>
    <lineage>
        <taxon>Bacteria</taxon>
        <taxon>Bacillati</taxon>
        <taxon>Actinomycetota</taxon>
        <taxon>Actinomycetes</taxon>
        <taxon>Micrococcales</taxon>
        <taxon>Brevibacteriaceae</taxon>
        <taxon>Brevibacterium</taxon>
    </lineage>
</organism>
<dbReference type="Pfam" id="PF03432">
    <property type="entry name" value="Relaxase"/>
    <property type="match status" value="1"/>
</dbReference>
<dbReference type="AlphaFoldDB" id="A0A2A3Z1K1"/>
<protein>
    <recommendedName>
        <fullName evidence="2">MobA/VirD2-like nuclease domain-containing protein</fullName>
    </recommendedName>
</protein>
<reference evidence="3 4" key="1">
    <citation type="journal article" date="2017" name="Elife">
        <title>Extensive horizontal gene transfer in cheese-associated bacteria.</title>
        <authorList>
            <person name="Bonham K.S."/>
            <person name="Wolfe B.E."/>
            <person name="Dutton R.J."/>
        </authorList>
    </citation>
    <scope>NUCLEOTIDE SEQUENCE [LARGE SCALE GENOMIC DNA]</scope>
    <source>
        <strain evidence="3 4">947_7</strain>
    </source>
</reference>
<dbReference type="RefSeq" id="WP_096162822.1">
    <property type="nucleotide sequence ID" value="NZ_NRGP01000023.1"/>
</dbReference>